<evidence type="ECO:0000259" key="1">
    <source>
        <dbReference type="Pfam" id="PF13280"/>
    </source>
</evidence>
<dbReference type="InterPro" id="IPR026881">
    <property type="entry name" value="WYL_dom"/>
</dbReference>
<dbReference type="STRING" id="62928.azo2640"/>
<sequence length="332" mass="37114">MAAYKDRIDRLDQLAELIPLYGKDDECPDAGRLLERAAPLYADNANQAAQRRTIQRDLGELVKSGRIETVNPGGKPLRYRRRKDGLESDPYLWDYARTTIRNIVQAESPPGQLDAIWKRLLHTECDVGLDEQKLRIVSDSQRLQPAAIRDGVLADVLEALAREKTLKIGYRDSAGKLTQPLIHPQALLQRGPRLYLFALKNDETQVRMYALHRITSSTVSDEAARRAESFDLDREINSGNADFADGTLIELVLRARGYVANLLLECALSADQRIEDEDEGSPFEIRVAATVPATGQLLRWLLGCGDKVEVLEPQKLRMVVAAQTGKAARLYG</sequence>
<feature type="domain" description="WCX" evidence="2">
    <location>
        <begin position="249"/>
        <end position="327"/>
    </location>
</feature>
<organism evidence="3 4">
    <name type="scientific">Azoarcus sp. (strain BH72)</name>
    <dbReference type="NCBI Taxonomy" id="418699"/>
    <lineage>
        <taxon>Bacteria</taxon>
        <taxon>Pseudomonadati</taxon>
        <taxon>Pseudomonadota</taxon>
        <taxon>Betaproteobacteria</taxon>
        <taxon>Rhodocyclales</taxon>
        <taxon>Zoogloeaceae</taxon>
        <taxon>Azoarcus</taxon>
    </lineage>
</organism>
<dbReference type="PANTHER" id="PTHR34580">
    <property type="match status" value="1"/>
</dbReference>
<dbReference type="eggNOG" id="COG2378">
    <property type="taxonomic scope" value="Bacteria"/>
</dbReference>
<feature type="domain" description="WYL" evidence="1">
    <location>
        <begin position="152"/>
        <end position="218"/>
    </location>
</feature>
<dbReference type="Pfam" id="PF13280">
    <property type="entry name" value="WYL"/>
    <property type="match status" value="1"/>
</dbReference>
<proteinExistence type="predicted"/>
<protein>
    <submittedName>
        <fullName evidence="3">Transcriptional factor</fullName>
    </submittedName>
</protein>
<dbReference type="AlphaFoldDB" id="A1K8V2"/>
<evidence type="ECO:0000259" key="2">
    <source>
        <dbReference type="Pfam" id="PF25583"/>
    </source>
</evidence>
<dbReference type="Proteomes" id="UP000002588">
    <property type="component" value="Chromosome"/>
</dbReference>
<dbReference type="PROSITE" id="PS52050">
    <property type="entry name" value="WYL"/>
    <property type="match status" value="1"/>
</dbReference>
<name>A1K8V2_AZOSB</name>
<dbReference type="Pfam" id="PF25583">
    <property type="entry name" value="WCX"/>
    <property type="match status" value="1"/>
</dbReference>
<dbReference type="HOGENOM" id="CLU_041141_0_1_4"/>
<gene>
    <name evidence="3" type="primary">mdcH</name>
    <name evidence="3" type="ordered locus">azo2640</name>
</gene>
<dbReference type="RefSeq" id="WP_011766367.1">
    <property type="nucleotide sequence ID" value="NC_008702.1"/>
</dbReference>
<evidence type="ECO:0000313" key="3">
    <source>
        <dbReference type="EMBL" id="CAL95257.1"/>
    </source>
</evidence>
<reference evidence="3 4" key="1">
    <citation type="journal article" date="2006" name="Nat. Biotechnol.">
        <title>Complete genome of the mutualistic, N2-fixing grass endophyte Azoarcus sp. strain BH72.</title>
        <authorList>
            <person name="Krause A."/>
            <person name="Ramakumar A."/>
            <person name="Bartels D."/>
            <person name="Battistoni F."/>
            <person name="Bekel T."/>
            <person name="Boch J."/>
            <person name="Boehm M."/>
            <person name="Friedrich F."/>
            <person name="Hurek T."/>
            <person name="Krause L."/>
            <person name="Linke B."/>
            <person name="McHardy A.C."/>
            <person name="Sarkar A."/>
            <person name="Schneiker S."/>
            <person name="Syed A.A."/>
            <person name="Thauer R."/>
            <person name="Vorhoelter F.-J."/>
            <person name="Weidner S."/>
            <person name="Puehler A."/>
            <person name="Reinhold-Hurek B."/>
            <person name="Kaiser O."/>
            <person name="Goesmann A."/>
        </authorList>
    </citation>
    <scope>NUCLEOTIDE SEQUENCE [LARGE SCALE GENOMIC DNA]</scope>
    <source>
        <strain evidence="3 4">BH72</strain>
    </source>
</reference>
<dbReference type="InterPro" id="IPR051534">
    <property type="entry name" value="CBASS_pafABC_assoc_protein"/>
</dbReference>
<dbReference type="InterPro" id="IPR057727">
    <property type="entry name" value="WCX_dom"/>
</dbReference>
<keyword evidence="4" id="KW-1185">Reference proteome</keyword>
<dbReference type="PANTHER" id="PTHR34580:SF1">
    <property type="entry name" value="PROTEIN PAFC"/>
    <property type="match status" value="1"/>
</dbReference>
<evidence type="ECO:0000313" key="4">
    <source>
        <dbReference type="Proteomes" id="UP000002588"/>
    </source>
</evidence>
<accession>A1K8V2</accession>
<dbReference type="KEGG" id="azo:azo2640"/>
<dbReference type="EMBL" id="AM406670">
    <property type="protein sequence ID" value="CAL95257.1"/>
    <property type="molecule type" value="Genomic_DNA"/>
</dbReference>